<dbReference type="GO" id="GO:0006032">
    <property type="term" value="P:chitin catabolic process"/>
    <property type="evidence" value="ECO:0007669"/>
    <property type="project" value="TreeGrafter"/>
</dbReference>
<dbReference type="Gene3D" id="3.10.50.10">
    <property type="match status" value="1"/>
</dbReference>
<feature type="signal peptide" evidence="2">
    <location>
        <begin position="1"/>
        <end position="36"/>
    </location>
</feature>
<dbReference type="InterPro" id="IPR001223">
    <property type="entry name" value="Glyco_hydro18_cat"/>
</dbReference>
<feature type="chain" id="PRO_5015466302" description="GH18 domain-containing protein" evidence="2">
    <location>
        <begin position="37"/>
        <end position="809"/>
    </location>
</feature>
<feature type="region of interest" description="Disordered" evidence="1">
    <location>
        <begin position="235"/>
        <end position="301"/>
    </location>
</feature>
<dbReference type="AlphaFoldDB" id="A0A2S5BBA9"/>
<sequence>MSTVRSRSPATAAGRPFFALALAATLLFSLASTASALPTFRRAPVADATAVEFRPESLFRRAAPHVGPTRPVERLRLRRDLESVPHGRRNAEVAYVVPEAPVAAPVNPKKIRRNAESRPANPKSKRDVVTPLVQAARPVNPKAKRSPIVVVDSSTASEASVSAAIVSNPKKRSLELQKRAVIEASISVSPSTAKTSTRRSLMNRVRRFLALRDTSSAASGSGPWSGEPARIILVIPNPKSPNYPGNQPSGSSSTTTTTPASTTTSKPAVTTTTSKPVTTTTSKPVTTTTTTTTSSAPSSTGWPAEKMLSGAYYPSWVGDVLAPNQINYRLFDVINFAFAIPTSDGIVTLDDWSGQILQQVVAGAHAVNTKVAISIGGWSDSAYFSSAVATDAGRTKFVNSILAMVQKYNLDGVDIDWCALPSQLLHFSTEELTHLHTDREYPGTAGNPGNQISGSDTDNLLATVQLLRQQLPSTLLSTCTTQTTYVSDGSPLTNVASFANVLDYVMVMNYDVWGASDTPGANAPLSDACSGSLQPGANMVSAINTWESAGMPSNKIIMGVPAYGYVSSSYATSLIHKRADIPKTGLSNRHLANLAHQERGMSVGHKMYLEGTRQFKIRQEKARLAAKREKRKREAGEKAKRGSPIFCPGNHSGLPCPGVSGQNVSEINWNPLANGTSDGTIAGPGGVFQGPGGIKVGTGDVSSLTGSQITFRQMIDSGVIAKNPTTLGWDGANGYTAAWDSCSSTPFVYDQSRGVVITYDDPHSLGLKGQMAAQQGIRGMLMWDMSGDTSDFQLVQSYRSAMGLNPLGY</sequence>
<dbReference type="InterPro" id="IPR011583">
    <property type="entry name" value="Chitinase_II/V-like_cat"/>
</dbReference>
<evidence type="ECO:0000313" key="4">
    <source>
        <dbReference type="EMBL" id="POY74065.1"/>
    </source>
</evidence>
<evidence type="ECO:0000313" key="5">
    <source>
        <dbReference type="Proteomes" id="UP000237144"/>
    </source>
</evidence>
<dbReference type="EMBL" id="PJQD01000029">
    <property type="protein sequence ID" value="POY74065.1"/>
    <property type="molecule type" value="Genomic_DNA"/>
</dbReference>
<dbReference type="PANTHER" id="PTHR11177">
    <property type="entry name" value="CHITINASE"/>
    <property type="match status" value="1"/>
</dbReference>
<dbReference type="PROSITE" id="PS51910">
    <property type="entry name" value="GH18_2"/>
    <property type="match status" value="1"/>
</dbReference>
<evidence type="ECO:0000256" key="2">
    <source>
        <dbReference type="SAM" id="SignalP"/>
    </source>
</evidence>
<accession>A0A2S5BBA9</accession>
<evidence type="ECO:0000256" key="1">
    <source>
        <dbReference type="SAM" id="MobiDB-lite"/>
    </source>
</evidence>
<dbReference type="GO" id="GO:0005576">
    <property type="term" value="C:extracellular region"/>
    <property type="evidence" value="ECO:0007669"/>
    <property type="project" value="TreeGrafter"/>
</dbReference>
<dbReference type="SUPFAM" id="SSF51445">
    <property type="entry name" value="(Trans)glycosidases"/>
    <property type="match status" value="1"/>
</dbReference>
<dbReference type="STRING" id="741276.A0A2S5BBA9"/>
<feature type="compositionally biased region" description="Basic and acidic residues" evidence="1">
    <location>
        <begin position="627"/>
        <end position="640"/>
    </location>
</feature>
<gene>
    <name evidence="4" type="ORF">BMF94_2877</name>
</gene>
<proteinExistence type="predicted"/>
<dbReference type="GO" id="GO:0008061">
    <property type="term" value="F:chitin binding"/>
    <property type="evidence" value="ECO:0007669"/>
    <property type="project" value="InterPro"/>
</dbReference>
<dbReference type="Pfam" id="PF00704">
    <property type="entry name" value="Glyco_hydro_18"/>
    <property type="match status" value="1"/>
</dbReference>
<reference evidence="4 5" key="1">
    <citation type="journal article" date="2018" name="Front. Microbiol.">
        <title>Prospects for Fungal Bioremediation of Acidic Radioactive Waste Sites: Characterization and Genome Sequence of Rhodotorula taiwanensis MD1149.</title>
        <authorList>
            <person name="Tkavc R."/>
            <person name="Matrosova V.Y."/>
            <person name="Grichenko O.E."/>
            <person name="Gostincar C."/>
            <person name="Volpe R.P."/>
            <person name="Klimenkova P."/>
            <person name="Gaidamakova E.K."/>
            <person name="Zhou C.E."/>
            <person name="Stewart B.J."/>
            <person name="Lyman M.G."/>
            <person name="Malfatti S.A."/>
            <person name="Rubinfeld B."/>
            <person name="Courtot M."/>
            <person name="Singh J."/>
            <person name="Dalgard C.L."/>
            <person name="Hamilton T."/>
            <person name="Frey K.G."/>
            <person name="Gunde-Cimerman N."/>
            <person name="Dugan L."/>
            <person name="Daly M.J."/>
        </authorList>
    </citation>
    <scope>NUCLEOTIDE SEQUENCE [LARGE SCALE GENOMIC DNA]</scope>
    <source>
        <strain evidence="4 5">MD1149</strain>
    </source>
</reference>
<keyword evidence="2" id="KW-0732">Signal</keyword>
<organism evidence="4 5">
    <name type="scientific">Rhodotorula taiwanensis</name>
    <dbReference type="NCBI Taxonomy" id="741276"/>
    <lineage>
        <taxon>Eukaryota</taxon>
        <taxon>Fungi</taxon>
        <taxon>Dikarya</taxon>
        <taxon>Basidiomycota</taxon>
        <taxon>Pucciniomycotina</taxon>
        <taxon>Microbotryomycetes</taxon>
        <taxon>Sporidiobolales</taxon>
        <taxon>Sporidiobolaceae</taxon>
        <taxon>Rhodotorula</taxon>
    </lineage>
</organism>
<dbReference type="InterPro" id="IPR017853">
    <property type="entry name" value="GH"/>
</dbReference>
<evidence type="ECO:0000259" key="3">
    <source>
        <dbReference type="PROSITE" id="PS51910"/>
    </source>
</evidence>
<name>A0A2S5BBA9_9BASI</name>
<dbReference type="GO" id="GO:0004568">
    <property type="term" value="F:chitinase activity"/>
    <property type="evidence" value="ECO:0007669"/>
    <property type="project" value="TreeGrafter"/>
</dbReference>
<dbReference type="SMART" id="SM00636">
    <property type="entry name" value="Glyco_18"/>
    <property type="match status" value="1"/>
</dbReference>
<dbReference type="OrthoDB" id="73875at2759"/>
<feature type="region of interest" description="Disordered" evidence="1">
    <location>
        <begin position="627"/>
        <end position="646"/>
    </location>
</feature>
<dbReference type="PANTHER" id="PTHR11177:SF317">
    <property type="entry name" value="CHITINASE 12-RELATED"/>
    <property type="match status" value="1"/>
</dbReference>
<dbReference type="Gene3D" id="3.20.20.80">
    <property type="entry name" value="Glycosidases"/>
    <property type="match status" value="2"/>
</dbReference>
<keyword evidence="5" id="KW-1185">Reference proteome</keyword>
<dbReference type="Proteomes" id="UP000237144">
    <property type="component" value="Unassembled WGS sequence"/>
</dbReference>
<dbReference type="GO" id="GO:0005975">
    <property type="term" value="P:carbohydrate metabolic process"/>
    <property type="evidence" value="ECO:0007669"/>
    <property type="project" value="InterPro"/>
</dbReference>
<feature type="compositionally biased region" description="Low complexity" evidence="1">
    <location>
        <begin position="251"/>
        <end position="300"/>
    </location>
</feature>
<dbReference type="InterPro" id="IPR050314">
    <property type="entry name" value="Glycosyl_Hydrlase_18"/>
</dbReference>
<protein>
    <recommendedName>
        <fullName evidence="3">GH18 domain-containing protein</fullName>
    </recommendedName>
</protein>
<feature type="domain" description="GH18" evidence="3">
    <location>
        <begin position="307"/>
        <end position="805"/>
    </location>
</feature>
<dbReference type="InterPro" id="IPR029070">
    <property type="entry name" value="Chitinase_insertion_sf"/>
</dbReference>
<comment type="caution">
    <text evidence="4">The sequence shown here is derived from an EMBL/GenBank/DDBJ whole genome shotgun (WGS) entry which is preliminary data.</text>
</comment>